<accession>A0A3M6TUK5</accession>
<keyword evidence="3" id="KW-1185">Reference proteome</keyword>
<feature type="compositionally biased region" description="Basic and acidic residues" evidence="1">
    <location>
        <begin position="539"/>
        <end position="556"/>
    </location>
</feature>
<reference evidence="2 3" key="1">
    <citation type="journal article" date="2018" name="Sci. Rep.">
        <title>Comparative analysis of the Pocillopora damicornis genome highlights role of immune system in coral evolution.</title>
        <authorList>
            <person name="Cunning R."/>
            <person name="Bay R.A."/>
            <person name="Gillette P."/>
            <person name="Baker A.C."/>
            <person name="Traylor-Knowles N."/>
        </authorList>
    </citation>
    <scope>NUCLEOTIDE SEQUENCE [LARGE SCALE GENOMIC DNA]</scope>
    <source>
        <strain evidence="2">RSMAS</strain>
        <tissue evidence="2">Whole animal</tissue>
    </source>
</reference>
<feature type="compositionally biased region" description="Acidic residues" evidence="1">
    <location>
        <begin position="845"/>
        <end position="858"/>
    </location>
</feature>
<feature type="region of interest" description="Disordered" evidence="1">
    <location>
        <begin position="464"/>
        <end position="511"/>
    </location>
</feature>
<dbReference type="Proteomes" id="UP000275408">
    <property type="component" value="Unassembled WGS sequence"/>
</dbReference>
<dbReference type="OrthoDB" id="6162046at2759"/>
<feature type="region of interest" description="Disordered" evidence="1">
    <location>
        <begin position="839"/>
        <end position="860"/>
    </location>
</feature>
<dbReference type="Pfam" id="PF15709">
    <property type="entry name" value="DUF4670"/>
    <property type="match status" value="1"/>
</dbReference>
<organism evidence="2 3">
    <name type="scientific">Pocillopora damicornis</name>
    <name type="common">Cauliflower coral</name>
    <name type="synonym">Millepora damicornis</name>
    <dbReference type="NCBI Taxonomy" id="46731"/>
    <lineage>
        <taxon>Eukaryota</taxon>
        <taxon>Metazoa</taxon>
        <taxon>Cnidaria</taxon>
        <taxon>Anthozoa</taxon>
        <taxon>Hexacorallia</taxon>
        <taxon>Scleractinia</taxon>
        <taxon>Astrocoeniina</taxon>
        <taxon>Pocilloporidae</taxon>
        <taxon>Pocillopora</taxon>
    </lineage>
</organism>
<feature type="region of interest" description="Disordered" evidence="1">
    <location>
        <begin position="878"/>
        <end position="1169"/>
    </location>
</feature>
<feature type="compositionally biased region" description="Basic residues" evidence="1">
    <location>
        <begin position="920"/>
        <end position="940"/>
    </location>
</feature>
<comment type="caution">
    <text evidence="2">The sequence shown here is derived from an EMBL/GenBank/DDBJ whole genome shotgun (WGS) entry which is preliminary data.</text>
</comment>
<proteinExistence type="predicted"/>
<dbReference type="InterPro" id="IPR031440">
    <property type="entry name" value="DUF4670"/>
</dbReference>
<dbReference type="STRING" id="46731.A0A3M6TUK5"/>
<sequence>MFSLLSRGYGTYDGKAKKDTQETREHKEYFSLEDLHLPPIRSNYQALAQKDIGEYDSGPRYENKPFKLPKVEDTKHSIRNVPKTYTTRKGALLLYAEDFFLPGSPKPRKRKRKYKKQQTMKLKTIGDLRNYILDYRNGGDPLFLALLEKRMSGHKDQSVRPGFSPKRYIATLGNSLEEDTWNRLAATGSFKDPSLLTYIPQRTPEHGEAVCSLFSGKPQPYSTMSLPPISPSSSMLESSFHFYKNGMSTGAASMISLNSETEEYAPSSRALSPAESLNDRLSEVEFLPQRKDPYSQLNSTQKENLLSQLLLQRTLESMNSDLSDLQGWVTNYPESGGGMEKDPVSVVTISKSKAKHRGSLKSGSLSSIPRLPPIQSAGARPSTPVELKEESPLPQISMEQATHQQPDITTEKDETDNILDPSSVHLHLSSILVDENIPFVDQGDLQGRSQGDGDTVSYSKETTADIEDDMKQEDQSENASQSVIMGKSSEESDHPGIQRRPNKWKENSGCENSVEDQVMIKSDDMIALDDIVLSEDTTYDDKRQSTQGEEIKHKQTLENVDQMEERSEDDSQPQVQKIDMAELDHTHTKADDEDEGIGINEGVVDMSEKMGVADDNLAITEEAMLRDVVIYCDLGIQTSQENTSLPPAEPPPPISLEELQGEARTVASKVLSRPQSGMVFMEDIKAAIAMWADRLTNLLGPPRQAERVSSAYHQRQHSTHLAAKEGLVRHARHRKMSRSAGPSPAALREALRISGGEVMEIEVLKNLPSLPKRLSKTSQSQPPGLDTSVHKFYEKHGSASTKRSGSSNAAQSIPWERVSNADVQVDVFSYATKDEEPSFHRVQFDEIDDEESDDEDEEFKTALDAVVTEVKQDYTLIEARSRVETSSPKKEQKPFQFPRPAESKPPAGLQNKQTQGQVKGKAKSVPAKKKPVVKKRAGKKSTKEPSKASNKTSKTGKGKRETQKKNHQEKQENLSDVKAAEGEKADPLRVDSETGEHEPATSQRTVVSSALSGVTSSRVSSKASDGLSEKKTADSPSERHDTPVVEVPFLAPKPPEPQIIQPEPEPEVERTPEPEEQKPSQESRAARRAAERAAAAERRRQEVERKRREREEAKKRAAEEETRLQHLRLEAEEEMKKREEELRRKREEKEEAKRRKQEEEMEQERLASIKVERERRAKEDWKKRQQQVLAQRKLEEELRKEQEKIEAELEAARLREEEERIKAMEESDRIAFLEKMRQEEEELRRRLEEQRRKEERERKLREDETKQREDALALLRQKQLQRHLFIAGILKESHYLSLSQRLTKAFTFSYFDLIPWNHLQHLKPPPSPVRDLLHSVRENIPPTILEEDEVTED</sequence>
<feature type="compositionally biased region" description="Polar residues" evidence="1">
    <location>
        <begin position="397"/>
        <end position="408"/>
    </location>
</feature>
<feature type="compositionally biased region" description="Basic and acidic residues" evidence="1">
    <location>
        <begin position="879"/>
        <end position="893"/>
    </location>
</feature>
<evidence type="ECO:0000313" key="2">
    <source>
        <dbReference type="EMBL" id="RMX44969.1"/>
    </source>
</evidence>
<evidence type="ECO:0000256" key="1">
    <source>
        <dbReference type="SAM" id="MobiDB-lite"/>
    </source>
</evidence>
<feature type="region of interest" description="Disordered" evidence="1">
    <location>
        <begin position="538"/>
        <end position="575"/>
    </location>
</feature>
<dbReference type="EMBL" id="RCHS01002919">
    <property type="protein sequence ID" value="RMX44969.1"/>
    <property type="molecule type" value="Genomic_DNA"/>
</dbReference>
<feature type="compositionally biased region" description="Polar residues" evidence="1">
    <location>
        <begin position="1000"/>
        <end position="1023"/>
    </location>
</feature>
<feature type="compositionally biased region" description="Basic and acidic residues" evidence="1">
    <location>
        <begin position="958"/>
        <end position="999"/>
    </location>
</feature>
<feature type="region of interest" description="Disordered" evidence="1">
    <location>
        <begin position="350"/>
        <end position="418"/>
    </location>
</feature>
<feature type="compositionally biased region" description="Basic and acidic residues" evidence="1">
    <location>
        <begin position="1067"/>
        <end position="1169"/>
    </location>
</feature>
<name>A0A3M6TUK5_POCDA</name>
<dbReference type="PANTHER" id="PTHR21937">
    <property type="entry name" value="CCDC66 DOMAIN-CONTAINING PROTEIN"/>
    <property type="match status" value="1"/>
</dbReference>
<feature type="compositionally biased region" description="Basic and acidic residues" evidence="1">
    <location>
        <begin position="1027"/>
        <end position="1043"/>
    </location>
</feature>
<protein>
    <submittedName>
        <fullName evidence="2">Uncharacterized protein</fullName>
    </submittedName>
</protein>
<dbReference type="PANTHER" id="PTHR21937:SF6">
    <property type="entry name" value="CCDC66 DOMAIN-CONTAINING PROTEIN"/>
    <property type="match status" value="1"/>
</dbReference>
<gene>
    <name evidence="2" type="ORF">pdam_00018178</name>
</gene>
<evidence type="ECO:0000313" key="3">
    <source>
        <dbReference type="Proteomes" id="UP000275408"/>
    </source>
</evidence>